<sequence length="100" mass="11703">MNDRIIIYFSEVLNGREKVKIKFFTTALFILALSIVYGQEHIEDRFHIAIEQEGVFKPQVMPIEGNQRKKIKPLIQPLINHELIRPARPAQIRPEELDPN</sequence>
<dbReference type="WBParaSite" id="RSKR_0001033000.1">
    <property type="protein sequence ID" value="RSKR_0001033000.1"/>
    <property type="gene ID" value="RSKR_0001033000"/>
</dbReference>
<name>A0AC35UDN3_9BILA</name>
<evidence type="ECO:0000313" key="2">
    <source>
        <dbReference type="WBParaSite" id="RSKR_0001033000.1"/>
    </source>
</evidence>
<reference evidence="2" key="1">
    <citation type="submission" date="2016-11" db="UniProtKB">
        <authorList>
            <consortium name="WormBaseParasite"/>
        </authorList>
    </citation>
    <scope>IDENTIFICATION</scope>
    <source>
        <strain evidence="2">KR3021</strain>
    </source>
</reference>
<evidence type="ECO:0000313" key="1">
    <source>
        <dbReference type="Proteomes" id="UP000095286"/>
    </source>
</evidence>
<dbReference type="Proteomes" id="UP000095286">
    <property type="component" value="Unplaced"/>
</dbReference>
<organism evidence="1 2">
    <name type="scientific">Rhabditophanes sp. KR3021</name>
    <dbReference type="NCBI Taxonomy" id="114890"/>
    <lineage>
        <taxon>Eukaryota</taxon>
        <taxon>Metazoa</taxon>
        <taxon>Ecdysozoa</taxon>
        <taxon>Nematoda</taxon>
        <taxon>Chromadorea</taxon>
        <taxon>Rhabditida</taxon>
        <taxon>Tylenchina</taxon>
        <taxon>Panagrolaimomorpha</taxon>
        <taxon>Strongyloidoidea</taxon>
        <taxon>Alloionematidae</taxon>
        <taxon>Rhabditophanes</taxon>
    </lineage>
</organism>
<accession>A0AC35UDN3</accession>
<proteinExistence type="predicted"/>
<protein>
    <submittedName>
        <fullName evidence="2">Secreted protein</fullName>
    </submittedName>
</protein>